<organism evidence="1 2">
    <name type="scientific">Methylomagnum ishizawai</name>
    <dbReference type="NCBI Taxonomy" id="1760988"/>
    <lineage>
        <taxon>Bacteria</taxon>
        <taxon>Pseudomonadati</taxon>
        <taxon>Pseudomonadota</taxon>
        <taxon>Gammaproteobacteria</taxon>
        <taxon>Methylococcales</taxon>
        <taxon>Methylococcaceae</taxon>
        <taxon>Methylomagnum</taxon>
    </lineage>
</organism>
<gene>
    <name evidence="1" type="ORF">SAMN02949497_3963</name>
</gene>
<name>A0A1Y6D1S5_9GAMM</name>
<dbReference type="EMBL" id="FXAM01000001">
    <property type="protein sequence ID" value="SMF96561.1"/>
    <property type="molecule type" value="Genomic_DNA"/>
</dbReference>
<reference evidence="1 2" key="1">
    <citation type="submission" date="2016-12" db="EMBL/GenBank/DDBJ databases">
        <authorList>
            <person name="Song W.-J."/>
            <person name="Kurnit D.M."/>
        </authorList>
    </citation>
    <scope>NUCLEOTIDE SEQUENCE [LARGE SCALE GENOMIC DNA]</scope>
    <source>
        <strain evidence="1 2">175</strain>
    </source>
</reference>
<sequence length="96" mass="10141">MKSTPDLGIPPNPATPTEIQASVGQMISELFDVQALLRLSHFSLETIAARDPDRIGVDADDLARVSALALEKLEAITLRLDGVWPVIGRLGGGGHG</sequence>
<evidence type="ECO:0000313" key="2">
    <source>
        <dbReference type="Proteomes" id="UP000192923"/>
    </source>
</evidence>
<dbReference type="RefSeq" id="WP_085215434.1">
    <property type="nucleotide sequence ID" value="NZ_FXAM01000001.1"/>
</dbReference>
<protein>
    <submittedName>
        <fullName evidence="1">Uncharacterized protein</fullName>
    </submittedName>
</protein>
<keyword evidence="2" id="KW-1185">Reference proteome</keyword>
<accession>A0A1Y6D1S5</accession>
<dbReference type="Proteomes" id="UP000192923">
    <property type="component" value="Unassembled WGS sequence"/>
</dbReference>
<dbReference type="AlphaFoldDB" id="A0A1Y6D1S5"/>
<proteinExistence type="predicted"/>
<evidence type="ECO:0000313" key="1">
    <source>
        <dbReference type="EMBL" id="SMF96561.1"/>
    </source>
</evidence>